<proteinExistence type="predicted"/>
<evidence type="ECO:0000313" key="1">
    <source>
        <dbReference type="EMBL" id="CAE6417716.1"/>
    </source>
</evidence>
<reference evidence="1" key="1">
    <citation type="submission" date="2021-01" db="EMBL/GenBank/DDBJ databases">
        <authorList>
            <person name="Kaushik A."/>
        </authorList>
    </citation>
    <scope>NUCLEOTIDE SEQUENCE</scope>
    <source>
        <strain evidence="1">Type strain: AG8-Rh-89/</strain>
    </source>
</reference>
<gene>
    <name evidence="1" type="ORF">RDB_LOCUS7030</name>
</gene>
<comment type="caution">
    <text evidence="1">The sequence shown here is derived from an EMBL/GenBank/DDBJ whole genome shotgun (WGS) entry which is preliminary data.</text>
</comment>
<dbReference type="EMBL" id="CAJMWZ010000382">
    <property type="protein sequence ID" value="CAE6417716.1"/>
    <property type="molecule type" value="Genomic_DNA"/>
</dbReference>
<dbReference type="AlphaFoldDB" id="A0A8H2XAX8"/>
<evidence type="ECO:0000313" key="2">
    <source>
        <dbReference type="Proteomes" id="UP000663850"/>
    </source>
</evidence>
<dbReference type="Proteomes" id="UP000663850">
    <property type="component" value="Unassembled WGS sequence"/>
</dbReference>
<accession>A0A8H2XAX8</accession>
<name>A0A8H2XAX8_9AGAM</name>
<protein>
    <submittedName>
        <fullName evidence="1">Uncharacterized protein</fullName>
    </submittedName>
</protein>
<sequence>MNKYRNPPRYLHEESLRTISRRDLAHDLDGYIGLRESNSETESDPTISAAISALDELLSPLRTDFASAIRGRKRKRDDTSVCTVNRDQATEIRLVSRKPTAVTTSGLVDGRLIISQPKTYPNEDTDEEAEERKRRAAQAAMDFELIRKQSTIPYPSFKAAASPGYKLKDMSTPKTIAVVECPKPRQSRPVHLRTAAGQLKTRDPKIKKSLVASAQSNFLPPNPQSESPQRTFYHSDKAVGGKSAGYAWGYRGSFPRSVGIAGYLRDSMKRGLDITVADREATMTQVMGVKTKPPISRRKRT</sequence>
<organism evidence="1 2">
    <name type="scientific">Rhizoctonia solani</name>
    <dbReference type="NCBI Taxonomy" id="456999"/>
    <lineage>
        <taxon>Eukaryota</taxon>
        <taxon>Fungi</taxon>
        <taxon>Dikarya</taxon>
        <taxon>Basidiomycota</taxon>
        <taxon>Agaricomycotina</taxon>
        <taxon>Agaricomycetes</taxon>
        <taxon>Cantharellales</taxon>
        <taxon>Ceratobasidiaceae</taxon>
        <taxon>Rhizoctonia</taxon>
    </lineage>
</organism>